<comment type="caution">
    <text evidence="1">The sequence shown here is derived from an EMBL/GenBank/DDBJ whole genome shotgun (WGS) entry which is preliminary data.</text>
</comment>
<protein>
    <recommendedName>
        <fullName evidence="3">Sel1 repeat family protein</fullName>
    </recommendedName>
</protein>
<keyword evidence="2" id="KW-1185">Reference proteome</keyword>
<dbReference type="InterPro" id="IPR006597">
    <property type="entry name" value="Sel1-like"/>
</dbReference>
<proteinExistence type="predicted"/>
<evidence type="ECO:0008006" key="3">
    <source>
        <dbReference type="Google" id="ProtNLM"/>
    </source>
</evidence>
<dbReference type="SUPFAM" id="SSF81901">
    <property type="entry name" value="HCP-like"/>
    <property type="match status" value="1"/>
</dbReference>
<name>A0ABR2IY88_9EUKA</name>
<accession>A0ABR2IY88</accession>
<gene>
    <name evidence="1" type="ORF">M9Y10_008102</name>
</gene>
<dbReference type="Gene3D" id="1.25.40.10">
    <property type="entry name" value="Tetratricopeptide repeat domain"/>
    <property type="match status" value="1"/>
</dbReference>
<evidence type="ECO:0000313" key="1">
    <source>
        <dbReference type="EMBL" id="KAK8870225.1"/>
    </source>
</evidence>
<dbReference type="Proteomes" id="UP001470230">
    <property type="component" value="Unassembled WGS sequence"/>
</dbReference>
<evidence type="ECO:0000313" key="2">
    <source>
        <dbReference type="Proteomes" id="UP001470230"/>
    </source>
</evidence>
<reference evidence="1 2" key="1">
    <citation type="submission" date="2024-04" db="EMBL/GenBank/DDBJ databases">
        <title>Tritrichomonas musculus Genome.</title>
        <authorList>
            <person name="Alves-Ferreira E."/>
            <person name="Grigg M."/>
            <person name="Lorenzi H."/>
            <person name="Galac M."/>
        </authorList>
    </citation>
    <scope>NUCLEOTIDE SEQUENCE [LARGE SCALE GENOMIC DNA]</scope>
    <source>
        <strain evidence="1 2">EAF2021</strain>
    </source>
</reference>
<sequence>MNGDYVSKDISKAIYYYKEASSFNISYSKVNLSFLYRYGIGVKKNLWYPIELLKESIRQKNDMVAKYNLAHIYLYEENVKINEDELFEMIIQSIMQNFQPSINLFLIALKNKYNSITYKIIEEEIKKHSKQKIEVKIHSFEIYEQYIMLRLYNPSFYEFFYEENRRITYLYDLELNPIYLGELNNFKKKNKSEFKAQNINSLFYEGFGITFD</sequence>
<dbReference type="Pfam" id="PF08238">
    <property type="entry name" value="Sel1"/>
    <property type="match status" value="3"/>
</dbReference>
<dbReference type="EMBL" id="JAPFFF010000014">
    <property type="protein sequence ID" value="KAK8870225.1"/>
    <property type="molecule type" value="Genomic_DNA"/>
</dbReference>
<dbReference type="InterPro" id="IPR011990">
    <property type="entry name" value="TPR-like_helical_dom_sf"/>
</dbReference>
<organism evidence="1 2">
    <name type="scientific">Tritrichomonas musculus</name>
    <dbReference type="NCBI Taxonomy" id="1915356"/>
    <lineage>
        <taxon>Eukaryota</taxon>
        <taxon>Metamonada</taxon>
        <taxon>Parabasalia</taxon>
        <taxon>Tritrichomonadida</taxon>
        <taxon>Tritrichomonadidae</taxon>
        <taxon>Tritrichomonas</taxon>
    </lineage>
</organism>